<feature type="domain" description="Major facilitator superfamily (MFS) profile" evidence="5">
    <location>
        <begin position="206"/>
        <end position="409"/>
    </location>
</feature>
<dbReference type="PROSITE" id="PS50850">
    <property type="entry name" value="MFS"/>
    <property type="match status" value="1"/>
</dbReference>
<organism evidence="6 7">
    <name type="scientific">Paracoccus mangrovi</name>
    <dbReference type="NCBI Taxonomy" id="1715645"/>
    <lineage>
        <taxon>Bacteria</taxon>
        <taxon>Pseudomonadati</taxon>
        <taxon>Pseudomonadota</taxon>
        <taxon>Alphaproteobacteria</taxon>
        <taxon>Rhodobacterales</taxon>
        <taxon>Paracoccaceae</taxon>
        <taxon>Paracoccus</taxon>
    </lineage>
</organism>
<keyword evidence="3 4" id="KW-0472">Membrane</keyword>
<feature type="transmembrane region" description="Helical" evidence="4">
    <location>
        <begin position="169"/>
        <end position="194"/>
    </location>
</feature>
<dbReference type="Gene3D" id="1.20.1250.20">
    <property type="entry name" value="MFS general substrate transporter like domains"/>
    <property type="match status" value="1"/>
</dbReference>
<protein>
    <submittedName>
        <fullName evidence="6">MFS transporter</fullName>
    </submittedName>
</protein>
<name>A0ABV7R185_9RHOB</name>
<dbReference type="Proteomes" id="UP001595721">
    <property type="component" value="Unassembled WGS sequence"/>
</dbReference>
<evidence type="ECO:0000256" key="4">
    <source>
        <dbReference type="SAM" id="Phobius"/>
    </source>
</evidence>
<feature type="transmembrane region" description="Helical" evidence="4">
    <location>
        <begin position="78"/>
        <end position="97"/>
    </location>
</feature>
<keyword evidence="2 4" id="KW-1133">Transmembrane helix</keyword>
<dbReference type="InterPro" id="IPR036259">
    <property type="entry name" value="MFS_trans_sf"/>
</dbReference>
<reference evidence="7" key="1">
    <citation type="journal article" date="2019" name="Int. J. Syst. Evol. Microbiol.">
        <title>The Global Catalogue of Microorganisms (GCM) 10K type strain sequencing project: providing services to taxonomists for standard genome sequencing and annotation.</title>
        <authorList>
            <consortium name="The Broad Institute Genomics Platform"/>
            <consortium name="The Broad Institute Genome Sequencing Center for Infectious Disease"/>
            <person name="Wu L."/>
            <person name="Ma J."/>
        </authorList>
    </citation>
    <scope>NUCLEOTIDE SEQUENCE [LARGE SCALE GENOMIC DNA]</scope>
    <source>
        <strain evidence="7">KCTC 42899</strain>
    </source>
</reference>
<feature type="transmembrane region" description="Helical" evidence="4">
    <location>
        <begin position="341"/>
        <end position="358"/>
    </location>
</feature>
<dbReference type="SUPFAM" id="SSF103473">
    <property type="entry name" value="MFS general substrate transporter"/>
    <property type="match status" value="1"/>
</dbReference>
<gene>
    <name evidence="6" type="ORF">ACFOMH_00800</name>
</gene>
<comment type="caution">
    <text evidence="6">The sequence shown here is derived from an EMBL/GenBank/DDBJ whole genome shotgun (WGS) entry which is preliminary data.</text>
</comment>
<accession>A0ABV7R185</accession>
<dbReference type="InterPro" id="IPR011701">
    <property type="entry name" value="MFS"/>
</dbReference>
<sequence length="409" mass="42158">MSDPAPPPRAGASIAKLALANGLSVSAAVISVTASALVARRIGWEGGLTTVPYGLQFLSLLIATFLSARLMRRIGRKPVFLAAAAIGVAGGALGYASVIWSSPLLLCLAHIALGIQLANGNFYRFAVLELSSPAKKAQAMSLVVAGGTFAAIIGPYLSRQAVFSADVFASAYLGVALLAVVIGGLIATTPLVRVTEAPASVSKSDMIKALSSGPVLIGMAIAALGYGVMNLLMISASLALDGLGCGFSQISYAIQWHVLAMFLPSLVMGRIVARFGAMPVAVTGVVTILLGAIVTWRDPLNIPLIEKFLILLGLGWNMTYVAGSFLVAANARAEHALAMQASNDVAIGIFAMIGAFLPGPVMAIWGWAGANALVAAAMLGLIALALMVQLSLRMRPEQTPAQPEPTARK</sequence>
<proteinExistence type="predicted"/>
<feature type="transmembrane region" description="Helical" evidence="4">
    <location>
        <begin position="139"/>
        <end position="157"/>
    </location>
</feature>
<feature type="transmembrane region" description="Helical" evidence="4">
    <location>
        <begin position="103"/>
        <end position="127"/>
    </location>
</feature>
<dbReference type="RefSeq" id="WP_377741979.1">
    <property type="nucleotide sequence ID" value="NZ_JBHRXJ010000001.1"/>
</dbReference>
<feature type="transmembrane region" description="Helical" evidence="4">
    <location>
        <begin position="51"/>
        <end position="71"/>
    </location>
</feature>
<evidence type="ECO:0000313" key="6">
    <source>
        <dbReference type="EMBL" id="MFC3526690.1"/>
    </source>
</evidence>
<evidence type="ECO:0000256" key="3">
    <source>
        <dbReference type="ARBA" id="ARBA00023136"/>
    </source>
</evidence>
<keyword evidence="7" id="KW-1185">Reference proteome</keyword>
<feature type="transmembrane region" description="Helical" evidence="4">
    <location>
        <begin position="17"/>
        <end position="39"/>
    </location>
</feature>
<feature type="transmembrane region" description="Helical" evidence="4">
    <location>
        <begin position="250"/>
        <end position="268"/>
    </location>
</feature>
<feature type="transmembrane region" description="Helical" evidence="4">
    <location>
        <begin position="215"/>
        <end position="238"/>
    </location>
</feature>
<dbReference type="Pfam" id="PF07690">
    <property type="entry name" value="MFS_1"/>
    <property type="match status" value="1"/>
</dbReference>
<evidence type="ECO:0000256" key="2">
    <source>
        <dbReference type="ARBA" id="ARBA00022989"/>
    </source>
</evidence>
<feature type="transmembrane region" description="Helical" evidence="4">
    <location>
        <begin position="275"/>
        <end position="296"/>
    </location>
</feature>
<dbReference type="PANTHER" id="PTHR23534:SF1">
    <property type="entry name" value="MAJOR FACILITATOR SUPERFAMILY PROTEIN"/>
    <property type="match status" value="1"/>
</dbReference>
<evidence type="ECO:0000256" key="1">
    <source>
        <dbReference type="ARBA" id="ARBA00022692"/>
    </source>
</evidence>
<evidence type="ECO:0000259" key="5">
    <source>
        <dbReference type="PROSITE" id="PS50850"/>
    </source>
</evidence>
<dbReference type="PANTHER" id="PTHR23534">
    <property type="entry name" value="MFS PERMEASE"/>
    <property type="match status" value="1"/>
</dbReference>
<feature type="transmembrane region" description="Helical" evidence="4">
    <location>
        <begin position="364"/>
        <end position="388"/>
    </location>
</feature>
<feature type="transmembrane region" description="Helical" evidence="4">
    <location>
        <begin position="308"/>
        <end position="329"/>
    </location>
</feature>
<dbReference type="InterPro" id="IPR020846">
    <property type="entry name" value="MFS_dom"/>
</dbReference>
<dbReference type="EMBL" id="JBHRXJ010000001">
    <property type="protein sequence ID" value="MFC3526690.1"/>
    <property type="molecule type" value="Genomic_DNA"/>
</dbReference>
<keyword evidence="1 4" id="KW-0812">Transmembrane</keyword>
<evidence type="ECO:0000313" key="7">
    <source>
        <dbReference type="Proteomes" id="UP001595721"/>
    </source>
</evidence>